<keyword evidence="1" id="KW-1133">Transmembrane helix</keyword>
<organism evidence="4 5">
    <name type="scientific">Ramlibacter monticola</name>
    <dbReference type="NCBI Taxonomy" id="1926872"/>
    <lineage>
        <taxon>Bacteria</taxon>
        <taxon>Pseudomonadati</taxon>
        <taxon>Pseudomonadota</taxon>
        <taxon>Betaproteobacteria</taxon>
        <taxon>Burkholderiales</taxon>
        <taxon>Comamonadaceae</taxon>
        <taxon>Ramlibacter</taxon>
    </lineage>
</organism>
<keyword evidence="1" id="KW-0812">Transmembrane</keyword>
<feature type="transmembrane region" description="Helical" evidence="1">
    <location>
        <begin position="312"/>
        <end position="335"/>
    </location>
</feature>
<accession>A0A936Z464</accession>
<keyword evidence="2" id="KW-0732">Signal</keyword>
<dbReference type="Pfam" id="PF07695">
    <property type="entry name" value="7TMR-DISM_7TM"/>
    <property type="match status" value="1"/>
</dbReference>
<dbReference type="Gene3D" id="2.60.40.2380">
    <property type="match status" value="1"/>
</dbReference>
<keyword evidence="5" id="KW-1185">Reference proteome</keyword>
<feature type="signal peptide" evidence="2">
    <location>
        <begin position="1"/>
        <end position="27"/>
    </location>
</feature>
<dbReference type="AlphaFoldDB" id="A0A936Z464"/>
<dbReference type="InterPro" id="IPR043128">
    <property type="entry name" value="Rev_trsase/Diguanyl_cyclase"/>
</dbReference>
<evidence type="ECO:0000256" key="1">
    <source>
        <dbReference type="SAM" id="Phobius"/>
    </source>
</evidence>
<dbReference type="Pfam" id="PF00990">
    <property type="entry name" value="GGDEF"/>
    <property type="match status" value="1"/>
</dbReference>
<feature type="transmembrane region" description="Helical" evidence="1">
    <location>
        <begin position="287"/>
        <end position="306"/>
    </location>
</feature>
<dbReference type="PROSITE" id="PS50887">
    <property type="entry name" value="GGDEF"/>
    <property type="match status" value="1"/>
</dbReference>
<dbReference type="PANTHER" id="PTHR44757:SF2">
    <property type="entry name" value="BIOFILM ARCHITECTURE MAINTENANCE PROTEIN MBAA"/>
    <property type="match status" value="1"/>
</dbReference>
<proteinExistence type="predicted"/>
<name>A0A936Z464_9BURK</name>
<feature type="transmembrane region" description="Helical" evidence="1">
    <location>
        <begin position="221"/>
        <end position="239"/>
    </location>
</feature>
<dbReference type="InterPro" id="IPR011623">
    <property type="entry name" value="7TMR_DISM_rcpt_extracell_dom1"/>
</dbReference>
<feature type="chain" id="PRO_5037048135" evidence="2">
    <location>
        <begin position="28"/>
        <end position="580"/>
    </location>
</feature>
<protein>
    <submittedName>
        <fullName evidence="4">Diguanylate cyclase</fullName>
    </submittedName>
</protein>
<reference evidence="4 5" key="1">
    <citation type="journal article" date="2017" name="Int. J. Syst. Evol. Microbiol.">
        <title>Ramlibacter monticola sp. nov., isolated from forest soil.</title>
        <authorList>
            <person name="Chaudhary D.K."/>
            <person name="Kim J."/>
        </authorList>
    </citation>
    <scope>NUCLEOTIDE SEQUENCE [LARGE SCALE GENOMIC DNA]</scope>
    <source>
        <strain evidence="4 5">KACC 19175</strain>
    </source>
</reference>
<dbReference type="PROSITE" id="PS51257">
    <property type="entry name" value="PROKAR_LIPOPROTEIN"/>
    <property type="match status" value="1"/>
</dbReference>
<sequence length="580" mass="63070">MVGTLRGWWAFWIGAALSCALLGGAAAQTFPSNVVLGEDVSVPLSERSVYWIDHSGAMQADQVEAAAQELPWRLRRRENQRSNNAIALWIMFEATVPAGQPWLVEVGSSVNDHIEFLYRDAAGKWVTQQAGTGLPVAQWRVPGRLPTFELARDPGRRVRYWMRVDDAHGDFSAPLTLLRQDALQVQREREEFMLGIYFGVLALVAFAALSNGLALRDRASTVFGVSVLLLGLGQLARSGVGGQHLWPEWSAWNDALLELWPGAGVAAGLWLVKILSDPARLSRWLDLGVWTLIAALLGATAVHMVVDSSGSLTLVLALTGVALVAVLSMVLWGWLGGRDPHLRLVAVAFVPIVLLAAFPLGRDLGILPSNLLTRFGVYIGTLVALPLLSYAVSQRLMARREAELRASSLQRADPLTGLPHRQAMVERLASSLTHARNQRQNCALLCIRLSNLDAIGDHYGRDAMEKALVITASHLRRLTGGYDMTARVGPREFALLLEAPSTRDAAISRAQQLVASGLRDVPALPGATLRFHVTEAVLPLPHLDGAATLQWAVDALDQITPDTRKAIRSLDSAPDEGVLR</sequence>
<dbReference type="InterPro" id="IPR000160">
    <property type="entry name" value="GGDEF_dom"/>
</dbReference>
<dbReference type="Proteomes" id="UP000599109">
    <property type="component" value="Unassembled WGS sequence"/>
</dbReference>
<evidence type="ECO:0000313" key="5">
    <source>
        <dbReference type="Proteomes" id="UP000599109"/>
    </source>
</evidence>
<dbReference type="Pfam" id="PF07696">
    <property type="entry name" value="7TMR-DISMED2"/>
    <property type="match status" value="1"/>
</dbReference>
<feature type="transmembrane region" description="Helical" evidence="1">
    <location>
        <begin position="192"/>
        <end position="209"/>
    </location>
</feature>
<dbReference type="SMART" id="SM00267">
    <property type="entry name" value="GGDEF"/>
    <property type="match status" value="1"/>
</dbReference>
<feature type="transmembrane region" description="Helical" evidence="1">
    <location>
        <begin position="372"/>
        <end position="392"/>
    </location>
</feature>
<dbReference type="InterPro" id="IPR052155">
    <property type="entry name" value="Biofilm_reg_signaling"/>
</dbReference>
<dbReference type="SUPFAM" id="SSF55073">
    <property type="entry name" value="Nucleotide cyclase"/>
    <property type="match status" value="1"/>
</dbReference>
<dbReference type="EMBL" id="JAEQNE010000005">
    <property type="protein sequence ID" value="MBL0393295.1"/>
    <property type="molecule type" value="Genomic_DNA"/>
</dbReference>
<feature type="transmembrane region" description="Helical" evidence="1">
    <location>
        <begin position="342"/>
        <end position="360"/>
    </location>
</feature>
<dbReference type="Gene3D" id="3.30.70.270">
    <property type="match status" value="1"/>
</dbReference>
<dbReference type="InterPro" id="IPR029787">
    <property type="entry name" value="Nucleotide_cyclase"/>
</dbReference>
<dbReference type="PANTHER" id="PTHR44757">
    <property type="entry name" value="DIGUANYLATE CYCLASE DGCP"/>
    <property type="match status" value="1"/>
</dbReference>
<dbReference type="InterPro" id="IPR011622">
    <property type="entry name" value="7TMR_DISM_rcpt_extracell_dom2"/>
</dbReference>
<dbReference type="NCBIfam" id="TIGR00254">
    <property type="entry name" value="GGDEF"/>
    <property type="match status" value="1"/>
</dbReference>
<evidence type="ECO:0000256" key="2">
    <source>
        <dbReference type="SAM" id="SignalP"/>
    </source>
</evidence>
<evidence type="ECO:0000259" key="3">
    <source>
        <dbReference type="PROSITE" id="PS50887"/>
    </source>
</evidence>
<gene>
    <name evidence="4" type="ORF">JJ685_19315</name>
</gene>
<dbReference type="RefSeq" id="WP_201675968.1">
    <property type="nucleotide sequence ID" value="NZ_JAEQNE010000005.1"/>
</dbReference>
<comment type="caution">
    <text evidence="4">The sequence shown here is derived from an EMBL/GenBank/DDBJ whole genome shotgun (WGS) entry which is preliminary data.</text>
</comment>
<feature type="domain" description="GGDEF" evidence="3">
    <location>
        <begin position="440"/>
        <end position="572"/>
    </location>
</feature>
<evidence type="ECO:0000313" key="4">
    <source>
        <dbReference type="EMBL" id="MBL0393295.1"/>
    </source>
</evidence>
<keyword evidence="1" id="KW-0472">Membrane</keyword>
<feature type="transmembrane region" description="Helical" evidence="1">
    <location>
        <begin position="259"/>
        <end position="275"/>
    </location>
</feature>